<gene>
    <name evidence="2" type="ORF">RN20_19815</name>
</gene>
<dbReference type="Proteomes" id="UP000031180">
    <property type="component" value="Unassembled WGS sequence"/>
</dbReference>
<sequence>MARNIAAAGNNKPVPARSGASQLKNARDARNTTNREARSPDAMPRTTPRCFLSRCTMARSAGECSRSPWRRLHALIRLRR</sequence>
<feature type="compositionally biased region" description="Basic and acidic residues" evidence="1">
    <location>
        <begin position="25"/>
        <end position="39"/>
    </location>
</feature>
<reference evidence="3" key="1">
    <citation type="submission" date="2015-04" db="EMBL/GenBank/DDBJ databases">
        <title>Genome sequencing of pathogens of bean.</title>
        <authorList>
            <person name="Harrison J.W."/>
            <person name="Aritua V."/>
            <person name="Sapp M."/>
            <person name="Smith J."/>
            <person name="Studholme D.J."/>
        </authorList>
    </citation>
    <scope>NUCLEOTIDE SEQUENCE [LARGE SCALE GENOMIC DNA]</scope>
    <source>
        <strain evidence="3">NCPPB 1138</strain>
    </source>
</reference>
<evidence type="ECO:0000313" key="3">
    <source>
        <dbReference type="Proteomes" id="UP000031180"/>
    </source>
</evidence>
<organism evidence="2 3">
    <name type="scientific">Xanthomonas campestris pv. phaseoli</name>
    <dbReference type="NCBI Taxonomy" id="317013"/>
    <lineage>
        <taxon>Bacteria</taxon>
        <taxon>Pseudomonadati</taxon>
        <taxon>Pseudomonadota</taxon>
        <taxon>Gammaproteobacteria</taxon>
        <taxon>Lysobacterales</taxon>
        <taxon>Lysobacteraceae</taxon>
        <taxon>Xanthomonas</taxon>
    </lineage>
</organism>
<protein>
    <submittedName>
        <fullName evidence="2">Uncharacterized protein</fullName>
    </submittedName>
</protein>
<feature type="region of interest" description="Disordered" evidence="1">
    <location>
        <begin position="1"/>
        <end position="48"/>
    </location>
</feature>
<dbReference type="EMBL" id="JWTI02000117">
    <property type="protein sequence ID" value="KHS34101.1"/>
    <property type="molecule type" value="Genomic_DNA"/>
</dbReference>
<proteinExistence type="predicted"/>
<comment type="caution">
    <text evidence="2">The sequence shown here is derived from an EMBL/GenBank/DDBJ whole genome shotgun (WGS) entry which is preliminary data.</text>
</comment>
<evidence type="ECO:0000313" key="2">
    <source>
        <dbReference type="EMBL" id="KHS34101.1"/>
    </source>
</evidence>
<evidence type="ECO:0000256" key="1">
    <source>
        <dbReference type="SAM" id="MobiDB-lite"/>
    </source>
</evidence>
<name>A0AB34QEE5_XANCH</name>
<dbReference type="AlphaFoldDB" id="A0AB34QEE5"/>
<accession>A0AB34QEE5</accession>